<dbReference type="EMBL" id="CP003345">
    <property type="protein sequence ID" value="AFM06037.1"/>
    <property type="molecule type" value="Genomic_DNA"/>
</dbReference>
<keyword evidence="10 15" id="KW-0547">Nucleotide-binding</keyword>
<keyword evidence="9 15" id="KW-0028">Amino-acid biosynthesis</keyword>
<protein>
    <recommendedName>
        <fullName evidence="15">Histidine biosynthesis bifunctional protein HisIE</fullName>
    </recommendedName>
    <domain>
        <recommendedName>
            <fullName evidence="15">Phosphoribosyl-AMP cyclohydrolase</fullName>
            <shortName evidence="15">PRA-CH</shortName>
            <ecNumber evidence="15">3.5.4.19</ecNumber>
        </recommendedName>
    </domain>
    <domain>
        <recommendedName>
            <fullName evidence="15">Phosphoribosyl-ATP pyrophosphatase</fullName>
            <shortName evidence="15">PRA-PH</shortName>
            <ecNumber evidence="15">3.6.1.31</ecNumber>
        </recommendedName>
    </domain>
</protein>
<dbReference type="InterPro" id="IPR021130">
    <property type="entry name" value="PRib-ATP_PPHydrolase-like"/>
</dbReference>
<feature type="region of interest" description="Phosphoribosyl-ATP pyrophosphohydrolase" evidence="15">
    <location>
        <begin position="119"/>
        <end position="213"/>
    </location>
</feature>
<evidence type="ECO:0000256" key="2">
    <source>
        <dbReference type="ARBA" id="ARBA00001460"/>
    </source>
</evidence>
<dbReference type="Proteomes" id="UP000006054">
    <property type="component" value="Chromosome"/>
</dbReference>
<dbReference type="UniPathway" id="UPA00031">
    <property type="reaction ID" value="UER00007"/>
</dbReference>
<dbReference type="NCBIfam" id="NF002747">
    <property type="entry name" value="PRK02759.1"/>
    <property type="match status" value="1"/>
</dbReference>
<comment type="similarity">
    <text evidence="7 15">In the N-terminal section; belongs to the PRA-CH family.</text>
</comment>
<keyword evidence="11 15" id="KW-0378">Hydrolase</keyword>
<dbReference type="eggNOG" id="COG0139">
    <property type="taxonomic scope" value="Bacteria"/>
</dbReference>
<evidence type="ECO:0000313" key="17">
    <source>
        <dbReference type="EMBL" id="AFM06037.1"/>
    </source>
</evidence>
<dbReference type="Gene3D" id="1.10.287.1080">
    <property type="entry name" value="MazG-like"/>
    <property type="match status" value="1"/>
</dbReference>
<evidence type="ECO:0000256" key="15">
    <source>
        <dbReference type="HAMAP-Rule" id="MF_01019"/>
    </source>
</evidence>
<evidence type="ECO:0000256" key="9">
    <source>
        <dbReference type="ARBA" id="ARBA00022605"/>
    </source>
</evidence>
<dbReference type="GO" id="GO:0004636">
    <property type="term" value="F:phosphoribosyl-ATP diphosphatase activity"/>
    <property type="evidence" value="ECO:0007669"/>
    <property type="project" value="UniProtKB-UniRule"/>
</dbReference>
<name>I4AQ02_BERLS</name>
<keyword evidence="12 15" id="KW-0067">ATP-binding</keyword>
<comment type="catalytic activity">
    <reaction evidence="2 15">
        <text>1-(5-phospho-beta-D-ribosyl)-ATP + H2O = 1-(5-phospho-beta-D-ribosyl)-5'-AMP + diphosphate + H(+)</text>
        <dbReference type="Rhea" id="RHEA:22828"/>
        <dbReference type="ChEBI" id="CHEBI:15377"/>
        <dbReference type="ChEBI" id="CHEBI:15378"/>
        <dbReference type="ChEBI" id="CHEBI:33019"/>
        <dbReference type="ChEBI" id="CHEBI:59457"/>
        <dbReference type="ChEBI" id="CHEBI:73183"/>
        <dbReference type="EC" id="3.6.1.31"/>
    </reaction>
</comment>
<dbReference type="Pfam" id="PF01503">
    <property type="entry name" value="PRA-PH"/>
    <property type="match status" value="1"/>
</dbReference>
<evidence type="ECO:0000256" key="6">
    <source>
        <dbReference type="ARBA" id="ARBA00007731"/>
    </source>
</evidence>
<dbReference type="FunFam" id="3.10.20.810:FF:000001">
    <property type="entry name" value="Histidine biosynthesis bifunctional protein HisIE"/>
    <property type="match status" value="1"/>
</dbReference>
<comment type="similarity">
    <text evidence="6 15">In the C-terminal section; belongs to the PRA-PH family.</text>
</comment>
<dbReference type="HAMAP" id="MF_01019">
    <property type="entry name" value="HisIE"/>
    <property type="match status" value="1"/>
</dbReference>
<dbReference type="KEGG" id="fli:Fleli_3725"/>
<dbReference type="PANTHER" id="PTHR42945">
    <property type="entry name" value="HISTIDINE BIOSYNTHESIS BIFUNCTIONAL PROTEIN"/>
    <property type="match status" value="1"/>
</dbReference>
<dbReference type="InterPro" id="IPR008179">
    <property type="entry name" value="HisE"/>
</dbReference>
<organism evidence="17 18">
    <name type="scientific">Bernardetia litoralis (strain ATCC 23117 / DSM 6794 / NBRC 15988 / NCIMB 1366 / Fx l1 / Sio-4)</name>
    <name type="common">Flexibacter litoralis</name>
    <dbReference type="NCBI Taxonomy" id="880071"/>
    <lineage>
        <taxon>Bacteria</taxon>
        <taxon>Pseudomonadati</taxon>
        <taxon>Bacteroidota</taxon>
        <taxon>Cytophagia</taxon>
        <taxon>Cytophagales</taxon>
        <taxon>Bernardetiaceae</taxon>
        <taxon>Bernardetia</taxon>
    </lineage>
</organism>
<keyword evidence="13 15" id="KW-0368">Histidine biosynthesis</keyword>
<dbReference type="HOGENOM" id="CLU_048577_3_1_10"/>
<keyword evidence="14 15" id="KW-0511">Multifunctional enzyme</keyword>
<dbReference type="OrthoDB" id="9795769at2"/>
<evidence type="ECO:0000256" key="3">
    <source>
        <dbReference type="ARBA" id="ARBA00004496"/>
    </source>
</evidence>
<dbReference type="EC" id="3.6.1.31" evidence="15"/>
<dbReference type="GO" id="GO:0000105">
    <property type="term" value="P:L-histidine biosynthetic process"/>
    <property type="evidence" value="ECO:0007669"/>
    <property type="project" value="UniProtKB-UniRule"/>
</dbReference>
<dbReference type="STRING" id="880071.Fleli_3725"/>
<dbReference type="Gene3D" id="3.10.20.810">
    <property type="entry name" value="Phosphoribosyl-AMP cyclohydrolase"/>
    <property type="match status" value="1"/>
</dbReference>
<dbReference type="GO" id="GO:0005737">
    <property type="term" value="C:cytoplasm"/>
    <property type="evidence" value="ECO:0007669"/>
    <property type="project" value="UniProtKB-SubCell"/>
</dbReference>
<dbReference type="InterPro" id="IPR023019">
    <property type="entry name" value="His_synth_HisIE"/>
</dbReference>
<evidence type="ECO:0000256" key="12">
    <source>
        <dbReference type="ARBA" id="ARBA00022840"/>
    </source>
</evidence>
<comment type="catalytic activity">
    <reaction evidence="1 15">
        <text>1-(5-phospho-beta-D-ribosyl)-5'-AMP + H2O = 1-(5-phospho-beta-D-ribosyl)-5-[(5-phospho-beta-D-ribosylamino)methylideneamino]imidazole-4-carboxamide</text>
        <dbReference type="Rhea" id="RHEA:20049"/>
        <dbReference type="ChEBI" id="CHEBI:15377"/>
        <dbReference type="ChEBI" id="CHEBI:58435"/>
        <dbReference type="ChEBI" id="CHEBI:59457"/>
        <dbReference type="EC" id="3.5.4.19"/>
    </reaction>
</comment>
<evidence type="ECO:0000256" key="8">
    <source>
        <dbReference type="ARBA" id="ARBA00022490"/>
    </source>
</evidence>
<dbReference type="InterPro" id="IPR002496">
    <property type="entry name" value="PRib_AMP_CycHydrolase_dom"/>
</dbReference>
<evidence type="ECO:0000256" key="1">
    <source>
        <dbReference type="ARBA" id="ARBA00000024"/>
    </source>
</evidence>
<evidence type="ECO:0000256" key="11">
    <source>
        <dbReference type="ARBA" id="ARBA00022801"/>
    </source>
</evidence>
<evidence type="ECO:0000256" key="10">
    <source>
        <dbReference type="ARBA" id="ARBA00022741"/>
    </source>
</evidence>
<dbReference type="eggNOG" id="COG0140">
    <property type="taxonomic scope" value="Bacteria"/>
</dbReference>
<evidence type="ECO:0000256" key="14">
    <source>
        <dbReference type="ARBA" id="ARBA00023268"/>
    </source>
</evidence>
<dbReference type="EC" id="3.5.4.19" evidence="15"/>
<dbReference type="GO" id="GO:0004635">
    <property type="term" value="F:phosphoribosyl-AMP cyclohydrolase activity"/>
    <property type="evidence" value="ECO:0007669"/>
    <property type="project" value="UniProtKB-UniRule"/>
</dbReference>
<gene>
    <name evidence="15" type="primary">hisI</name>
    <name evidence="15" type="synonym">hisIE</name>
    <name evidence="17" type="ordered locus">Fleli_3725</name>
</gene>
<sequence length="213" mass="24706">MNNNKKIQSQQIDFEKQNGLVPVIIQDFKTMRVLMLGFMNQEAFEKTQKEEKVTFFSRTKNRLWTKGETSGNFLHVQKMHLDCDNDTLLIFVKPVGEVCHTGTDTCFNEEKNTANIHFLQHLENTIEKRSQDTEENASSYTHKLLKSGVHKVAQKVGEEAVEVVIDAMRGNKERFKEECGDLLYHLLVLMKSQDVKIDEVMEVLEKRHSPSYQ</sequence>
<dbReference type="PANTHER" id="PTHR42945:SF9">
    <property type="entry name" value="HISTIDINE BIOSYNTHESIS BIFUNCTIONAL PROTEIN HISIE"/>
    <property type="match status" value="1"/>
</dbReference>
<accession>I4AQ02</accession>
<dbReference type="RefSeq" id="WP_014799461.1">
    <property type="nucleotide sequence ID" value="NC_018018.1"/>
</dbReference>
<comment type="pathway">
    <text evidence="4 15">Amino-acid biosynthesis; L-histidine biosynthesis; L-histidine from 5-phospho-alpha-D-ribose 1-diphosphate: step 3/9.</text>
</comment>
<dbReference type="HAMAP" id="MF_01020">
    <property type="entry name" value="HisE"/>
    <property type="match status" value="1"/>
</dbReference>
<evidence type="ECO:0000256" key="13">
    <source>
        <dbReference type="ARBA" id="ARBA00023102"/>
    </source>
</evidence>
<dbReference type="SUPFAM" id="SSF101386">
    <property type="entry name" value="all-alpha NTP pyrophosphatases"/>
    <property type="match status" value="1"/>
</dbReference>
<dbReference type="InterPro" id="IPR038019">
    <property type="entry name" value="PRib_AMP_CycHydrolase_sf"/>
</dbReference>
<dbReference type="GO" id="GO:0005524">
    <property type="term" value="F:ATP binding"/>
    <property type="evidence" value="ECO:0007669"/>
    <property type="project" value="UniProtKB-KW"/>
</dbReference>
<dbReference type="NCBIfam" id="TIGR03188">
    <property type="entry name" value="histidine_hisI"/>
    <property type="match status" value="1"/>
</dbReference>
<dbReference type="SUPFAM" id="SSF141734">
    <property type="entry name" value="HisI-like"/>
    <property type="match status" value="1"/>
</dbReference>
<dbReference type="AlphaFoldDB" id="I4AQ02"/>
<comment type="subcellular location">
    <subcellularLocation>
        <location evidence="3 15">Cytoplasm</location>
    </subcellularLocation>
</comment>
<keyword evidence="18" id="KW-1185">Reference proteome</keyword>
<dbReference type="Pfam" id="PF01502">
    <property type="entry name" value="PRA-CH"/>
    <property type="match status" value="1"/>
</dbReference>
<keyword evidence="8 15" id="KW-0963">Cytoplasm</keyword>
<evidence type="ECO:0000256" key="7">
    <source>
        <dbReference type="ARBA" id="ARBA00008299"/>
    </source>
</evidence>
<evidence type="ECO:0000256" key="5">
    <source>
        <dbReference type="ARBA" id="ARBA00005204"/>
    </source>
</evidence>
<evidence type="ECO:0000256" key="4">
    <source>
        <dbReference type="ARBA" id="ARBA00005169"/>
    </source>
</evidence>
<comment type="pathway">
    <text evidence="5 15">Amino-acid biosynthesis; L-histidine biosynthesis; L-histidine from 5-phospho-alpha-D-ribose 1-diphosphate: step 2/9.</text>
</comment>
<evidence type="ECO:0000259" key="16">
    <source>
        <dbReference type="Pfam" id="PF01502"/>
    </source>
</evidence>
<feature type="region of interest" description="Phosphoribosyl-AMP cyclohydrolase" evidence="15">
    <location>
        <begin position="1"/>
        <end position="118"/>
    </location>
</feature>
<dbReference type="NCBIfam" id="NF000768">
    <property type="entry name" value="PRK00051.1"/>
    <property type="match status" value="1"/>
</dbReference>
<dbReference type="PATRIC" id="fig|880071.3.peg.3730"/>
<feature type="domain" description="Phosphoribosyl-AMP cyclohydrolase" evidence="16">
    <location>
        <begin position="35"/>
        <end position="108"/>
    </location>
</feature>
<reference evidence="18" key="1">
    <citation type="submission" date="2012-06" db="EMBL/GenBank/DDBJ databases">
        <title>The complete genome of Flexibacter litoralis DSM 6794.</title>
        <authorList>
            <person name="Lucas S."/>
            <person name="Copeland A."/>
            <person name="Lapidus A."/>
            <person name="Glavina del Rio T."/>
            <person name="Dalin E."/>
            <person name="Tice H."/>
            <person name="Bruce D."/>
            <person name="Goodwin L."/>
            <person name="Pitluck S."/>
            <person name="Peters L."/>
            <person name="Ovchinnikova G."/>
            <person name="Lu M."/>
            <person name="Kyrpides N."/>
            <person name="Mavromatis K."/>
            <person name="Ivanova N."/>
            <person name="Brettin T."/>
            <person name="Detter J.C."/>
            <person name="Han C."/>
            <person name="Larimer F."/>
            <person name="Land M."/>
            <person name="Hauser L."/>
            <person name="Markowitz V."/>
            <person name="Cheng J.-F."/>
            <person name="Hugenholtz P."/>
            <person name="Woyke T."/>
            <person name="Wu D."/>
            <person name="Spring S."/>
            <person name="Lang E."/>
            <person name="Kopitz M."/>
            <person name="Brambilla E."/>
            <person name="Klenk H.-P."/>
            <person name="Eisen J.A."/>
        </authorList>
    </citation>
    <scope>NUCLEOTIDE SEQUENCE [LARGE SCALE GENOMIC DNA]</scope>
    <source>
        <strain evidence="18">ATCC 23117 / DSM 6794 / NBRC 15988 / NCIMB 1366 / Sio-4</strain>
    </source>
</reference>
<dbReference type="CDD" id="cd11534">
    <property type="entry name" value="NTP-PPase_HisIE_like"/>
    <property type="match status" value="1"/>
</dbReference>
<proteinExistence type="inferred from homology"/>
<evidence type="ECO:0000313" key="18">
    <source>
        <dbReference type="Proteomes" id="UP000006054"/>
    </source>
</evidence>